<dbReference type="GO" id="GO:0000290">
    <property type="term" value="P:deadenylation-dependent decapping of nuclear-transcribed mRNA"/>
    <property type="evidence" value="ECO:0007669"/>
    <property type="project" value="InterPro"/>
</dbReference>
<evidence type="ECO:0000313" key="1">
    <source>
        <dbReference type="EMBL" id="ROT73363.1"/>
    </source>
</evidence>
<name>A0A3R7MDD4_PENVA</name>
<organism evidence="1 2">
    <name type="scientific">Penaeus vannamei</name>
    <name type="common">Whiteleg shrimp</name>
    <name type="synonym">Litopenaeus vannamei</name>
    <dbReference type="NCBI Taxonomy" id="6689"/>
    <lineage>
        <taxon>Eukaryota</taxon>
        <taxon>Metazoa</taxon>
        <taxon>Ecdysozoa</taxon>
        <taxon>Arthropoda</taxon>
        <taxon>Crustacea</taxon>
        <taxon>Multicrustacea</taxon>
        <taxon>Malacostraca</taxon>
        <taxon>Eumalacostraca</taxon>
        <taxon>Eucarida</taxon>
        <taxon>Decapoda</taxon>
        <taxon>Dendrobranchiata</taxon>
        <taxon>Penaeoidea</taxon>
        <taxon>Penaeidae</taxon>
        <taxon>Penaeus</taxon>
    </lineage>
</organism>
<dbReference type="GO" id="GO:0016787">
    <property type="term" value="F:hydrolase activity"/>
    <property type="evidence" value="ECO:0007669"/>
    <property type="project" value="InterPro"/>
</dbReference>
<dbReference type="Pfam" id="PF11969">
    <property type="entry name" value="DcpS_C"/>
    <property type="match status" value="1"/>
</dbReference>
<evidence type="ECO:0000313" key="2">
    <source>
        <dbReference type="Proteomes" id="UP000283509"/>
    </source>
</evidence>
<protein>
    <submittedName>
        <fullName evidence="1">Putative m7GpppX diphosphatase isoform X1</fullName>
    </submittedName>
</protein>
<dbReference type="Proteomes" id="UP000283509">
    <property type="component" value="Unassembled WGS sequence"/>
</dbReference>
<accession>A0A3R7MDD4</accession>
<reference evidence="1 2" key="2">
    <citation type="submission" date="2019-01" db="EMBL/GenBank/DDBJ databases">
        <title>The decoding of complex shrimp genome reveals the adaptation for benthos swimmer, frequently molting mechanism and breeding impact on genome.</title>
        <authorList>
            <person name="Sun Y."/>
            <person name="Gao Y."/>
            <person name="Yu Y."/>
        </authorList>
    </citation>
    <scope>NUCLEOTIDE SEQUENCE [LARGE SCALE GENOMIC DNA]</scope>
    <source>
        <tissue evidence="1">Muscle</tissue>
    </source>
</reference>
<dbReference type="GO" id="GO:0005634">
    <property type="term" value="C:nucleus"/>
    <property type="evidence" value="ECO:0007669"/>
    <property type="project" value="TreeGrafter"/>
</dbReference>
<dbReference type="InterPro" id="IPR008594">
    <property type="entry name" value="DcpS/DCS2"/>
</dbReference>
<keyword evidence="2" id="KW-1185">Reference proteome</keyword>
<dbReference type="InterPro" id="IPR036265">
    <property type="entry name" value="HIT-like_sf"/>
</dbReference>
<reference evidence="1 2" key="1">
    <citation type="submission" date="2018-04" db="EMBL/GenBank/DDBJ databases">
        <authorList>
            <person name="Zhang X."/>
            <person name="Yuan J."/>
            <person name="Li F."/>
            <person name="Xiang J."/>
        </authorList>
    </citation>
    <scope>NUCLEOTIDE SEQUENCE [LARGE SCALE GENOMIC DNA]</scope>
    <source>
        <tissue evidence="1">Muscle</tissue>
    </source>
</reference>
<dbReference type="GO" id="GO:0000932">
    <property type="term" value="C:P-body"/>
    <property type="evidence" value="ECO:0007669"/>
    <property type="project" value="TreeGrafter"/>
</dbReference>
<dbReference type="PANTHER" id="PTHR12978">
    <property type="entry name" value="HISTIDINE TRIAD HIT PROTEIN MEMBER"/>
    <property type="match status" value="1"/>
</dbReference>
<dbReference type="OrthoDB" id="10264956at2759"/>
<dbReference type="Gene3D" id="3.30.428.10">
    <property type="entry name" value="HIT-like"/>
    <property type="match status" value="1"/>
</dbReference>
<gene>
    <name evidence="1" type="ORF">C7M84_008200</name>
</gene>
<comment type="caution">
    <text evidence="1">The sequence shown here is derived from an EMBL/GenBank/DDBJ whole genome shotgun (WGS) entry which is preliminary data.</text>
</comment>
<dbReference type="GO" id="GO:0000340">
    <property type="term" value="F:RNA 7-methylguanosine cap binding"/>
    <property type="evidence" value="ECO:0007669"/>
    <property type="project" value="TreeGrafter"/>
</dbReference>
<dbReference type="AlphaFoldDB" id="A0A3R7MDD4"/>
<proteinExistence type="predicted"/>
<dbReference type="PANTHER" id="PTHR12978:SF0">
    <property type="entry name" value="M7GPPPX DIPHOSPHATASE"/>
    <property type="match status" value="1"/>
</dbReference>
<sequence>MKWTGEQMEDLYLQAIVRRRDLTSIRDLRGNHIPLLKNIMKKGTEAIMEKYGIPAHKLRIYVHYLPTFYHLHVHFTALSFDAPGTWVGKAIALSTVISNLNLRSDHYELAELAFMLKDNHPLHAKFEEKGCFSG</sequence>
<dbReference type="SUPFAM" id="SSF54197">
    <property type="entry name" value="HIT-like"/>
    <property type="match status" value="1"/>
</dbReference>
<dbReference type="EMBL" id="QCYY01002031">
    <property type="protein sequence ID" value="ROT73363.1"/>
    <property type="molecule type" value="Genomic_DNA"/>
</dbReference>
<dbReference type="STRING" id="6689.A0A3R7MDD4"/>